<dbReference type="AlphaFoldDB" id="A0A2A5QYL2"/>
<keyword evidence="5" id="KW-1185">Reference proteome</keyword>
<evidence type="ECO:0000313" key="4">
    <source>
        <dbReference type="EMBL" id="PCR91863.1"/>
    </source>
</evidence>
<evidence type="ECO:0000259" key="3">
    <source>
        <dbReference type="Pfam" id="PF00150"/>
    </source>
</evidence>
<name>A0A2A5QYL2_9EURY</name>
<dbReference type="EMBL" id="NXNI01000001">
    <property type="protein sequence ID" value="PCR91863.1"/>
    <property type="molecule type" value="Genomic_DNA"/>
</dbReference>
<dbReference type="Proteomes" id="UP000219689">
    <property type="component" value="Unassembled WGS sequence"/>
</dbReference>
<keyword evidence="2" id="KW-0326">Glycosidase</keyword>
<dbReference type="OrthoDB" id="193399at2157"/>
<dbReference type="InterPro" id="IPR018087">
    <property type="entry name" value="Glyco_hydro_5_CS"/>
</dbReference>
<dbReference type="PROSITE" id="PS00659">
    <property type="entry name" value="GLYCOSYL_HYDROL_F5"/>
    <property type="match status" value="1"/>
</dbReference>
<evidence type="ECO:0000256" key="1">
    <source>
        <dbReference type="ARBA" id="ARBA00022801"/>
    </source>
</evidence>
<protein>
    <recommendedName>
        <fullName evidence="3">Glycoside hydrolase family 5 domain-containing protein</fullName>
    </recommendedName>
</protein>
<dbReference type="InterPro" id="IPR001547">
    <property type="entry name" value="Glyco_hydro_5"/>
</dbReference>
<dbReference type="Pfam" id="PF00150">
    <property type="entry name" value="Cellulase"/>
    <property type="match status" value="1"/>
</dbReference>
<organism evidence="4 5">
    <name type="scientific">Natrinema ejinorense</name>
    <dbReference type="NCBI Taxonomy" id="373386"/>
    <lineage>
        <taxon>Archaea</taxon>
        <taxon>Methanobacteriati</taxon>
        <taxon>Methanobacteriota</taxon>
        <taxon>Stenosarchaea group</taxon>
        <taxon>Halobacteria</taxon>
        <taxon>Halobacteriales</taxon>
        <taxon>Natrialbaceae</taxon>
        <taxon>Natrinema</taxon>
    </lineage>
</organism>
<dbReference type="InterPro" id="IPR006311">
    <property type="entry name" value="TAT_signal"/>
</dbReference>
<dbReference type="Gene3D" id="3.20.20.80">
    <property type="entry name" value="Glycosidases"/>
    <property type="match status" value="1"/>
</dbReference>
<dbReference type="GO" id="GO:0000272">
    <property type="term" value="P:polysaccharide catabolic process"/>
    <property type="evidence" value="ECO:0007669"/>
    <property type="project" value="InterPro"/>
</dbReference>
<reference evidence="4 5" key="1">
    <citation type="submission" date="2017-09" db="EMBL/GenBank/DDBJ databases">
        <title>Genome sequences of Natrinema ejinorence JCM 13890T.</title>
        <authorList>
            <person name="Roh S.W."/>
            <person name="Kim Y.B."/>
            <person name="Kim J.Y."/>
        </authorList>
    </citation>
    <scope>NUCLEOTIDE SEQUENCE [LARGE SCALE GENOMIC DNA]</scope>
    <source>
        <strain evidence="4 5">JCM 13890</strain>
    </source>
</reference>
<dbReference type="SUPFAM" id="SSF51445">
    <property type="entry name" value="(Trans)glycosidases"/>
    <property type="match status" value="1"/>
</dbReference>
<dbReference type="PROSITE" id="PS51318">
    <property type="entry name" value="TAT"/>
    <property type="match status" value="1"/>
</dbReference>
<evidence type="ECO:0000313" key="5">
    <source>
        <dbReference type="Proteomes" id="UP000219689"/>
    </source>
</evidence>
<comment type="caution">
    <text evidence="4">The sequence shown here is derived from an EMBL/GenBank/DDBJ whole genome shotgun (WGS) entry which is preliminary data.</text>
</comment>
<evidence type="ECO:0000256" key="2">
    <source>
        <dbReference type="ARBA" id="ARBA00023295"/>
    </source>
</evidence>
<gene>
    <name evidence="4" type="ORF">CP557_15840</name>
</gene>
<sequence>MQGPDQSFNADESSTIDTLSRRTVIKAAAGTGALSLGAGTITGTVGAQAANEGIPTPWLEVDGNLVKDPQGNTVTLRGVNIADPRRMNEDVSGRGKSAAQAVDYLTNEDKGWYSRIIRIPCQPWDIAGLPSPWSAHHYDDVNPDGYVDREDGVGYYEPPTMTRDQLETYLAAHLDPVVESCRRNGVYCIVDFHRHWGGGELEWADPDTGDPNQGLDEEVRLFWETVAPRYAEDSHVLYEVYNEPTEPGMWGDPTEEEWAAEPWYWWRDMAQPWVDIIRDHAPRNLVLIGSPSWTQSPEGALVEPFEGENLAYTYHIYPKHEASKQQAWDGPGPNGDGTKKIYEEYPLFVTEWGWSSSHLGTDIISSYADPMAEWLESSDAIHWQAWNFDAGWASEISVRPAFDGECTDPPCEWEVVPHEDSMGNYIKALLADHKADGIPAGEGNGETIAVGEYEARDADDDGLYEDVTGDGKTTHEDVNTLFEHRESDGVQNNPDAFDFDGNGRFGSSDILDLLRRI</sequence>
<dbReference type="PANTHER" id="PTHR34142">
    <property type="entry name" value="ENDO-BETA-1,4-GLUCANASE A"/>
    <property type="match status" value="1"/>
</dbReference>
<keyword evidence="1" id="KW-0378">Hydrolase</keyword>
<dbReference type="InterPro" id="IPR036439">
    <property type="entry name" value="Dockerin_dom_sf"/>
</dbReference>
<proteinExistence type="predicted"/>
<dbReference type="SUPFAM" id="SSF63446">
    <property type="entry name" value="Type I dockerin domain"/>
    <property type="match status" value="1"/>
</dbReference>
<dbReference type="InterPro" id="IPR017853">
    <property type="entry name" value="GH"/>
</dbReference>
<dbReference type="GO" id="GO:0004553">
    <property type="term" value="F:hydrolase activity, hydrolyzing O-glycosyl compounds"/>
    <property type="evidence" value="ECO:0007669"/>
    <property type="project" value="InterPro"/>
</dbReference>
<feature type="domain" description="Glycoside hydrolase family 5" evidence="3">
    <location>
        <begin position="153"/>
        <end position="389"/>
    </location>
</feature>
<dbReference type="RefSeq" id="WP_097380795.1">
    <property type="nucleotide sequence ID" value="NZ_NXNI01000001.1"/>
</dbReference>
<accession>A0A2A5QYL2</accession>
<dbReference type="PANTHER" id="PTHR34142:SF1">
    <property type="entry name" value="GLYCOSIDE HYDROLASE FAMILY 5 DOMAIN-CONTAINING PROTEIN"/>
    <property type="match status" value="1"/>
</dbReference>